<evidence type="ECO:0000259" key="6">
    <source>
        <dbReference type="PROSITE" id="PS50109"/>
    </source>
</evidence>
<evidence type="ECO:0000256" key="4">
    <source>
        <dbReference type="ARBA" id="ARBA00022679"/>
    </source>
</evidence>
<keyword evidence="3" id="KW-0597">Phosphoprotein</keyword>
<dbReference type="SMART" id="SM00091">
    <property type="entry name" value="PAS"/>
    <property type="match status" value="2"/>
</dbReference>
<evidence type="ECO:0000256" key="5">
    <source>
        <dbReference type="ARBA" id="ARBA00022777"/>
    </source>
</evidence>
<evidence type="ECO:0000313" key="9">
    <source>
        <dbReference type="EMBL" id="MBT1688756.1"/>
    </source>
</evidence>
<evidence type="ECO:0000256" key="3">
    <source>
        <dbReference type="ARBA" id="ARBA00022553"/>
    </source>
</evidence>
<dbReference type="Pfam" id="PF08447">
    <property type="entry name" value="PAS_3"/>
    <property type="match status" value="1"/>
</dbReference>
<dbReference type="PRINTS" id="PR00344">
    <property type="entry name" value="BCTRLSENSOR"/>
</dbReference>
<comment type="catalytic activity">
    <reaction evidence="1">
        <text>ATP + protein L-histidine = ADP + protein N-phospho-L-histidine.</text>
        <dbReference type="EC" id="2.7.13.3"/>
    </reaction>
</comment>
<gene>
    <name evidence="9" type="ORF">KK078_19455</name>
</gene>
<keyword evidence="4" id="KW-0808">Transferase</keyword>
<dbReference type="PROSITE" id="PS50113">
    <property type="entry name" value="PAC"/>
    <property type="match status" value="2"/>
</dbReference>
<dbReference type="Gene3D" id="1.10.287.130">
    <property type="match status" value="1"/>
</dbReference>
<feature type="domain" description="PAS" evidence="7">
    <location>
        <begin position="23"/>
        <end position="94"/>
    </location>
</feature>
<dbReference type="CDD" id="cd00130">
    <property type="entry name" value="PAS"/>
    <property type="match status" value="2"/>
</dbReference>
<dbReference type="AlphaFoldDB" id="A0AAP2DB43"/>
<dbReference type="InterPro" id="IPR052162">
    <property type="entry name" value="Sensor_kinase/Photoreceptor"/>
</dbReference>
<proteinExistence type="predicted"/>
<evidence type="ECO:0000259" key="7">
    <source>
        <dbReference type="PROSITE" id="PS50112"/>
    </source>
</evidence>
<dbReference type="InterPro" id="IPR003594">
    <property type="entry name" value="HATPase_dom"/>
</dbReference>
<reference evidence="9 10" key="1">
    <citation type="submission" date="2021-05" db="EMBL/GenBank/DDBJ databases">
        <title>A Polyphasic approach of four new species of the genus Ohtaekwangia: Ohtaekwangia histidinii sp. nov., Ohtaekwangia cretensis sp. nov., Ohtaekwangia indiensis sp. nov., Ohtaekwangia reichenbachii sp. nov. from diverse environment.</title>
        <authorList>
            <person name="Octaviana S."/>
        </authorList>
    </citation>
    <scope>NUCLEOTIDE SEQUENCE [LARGE SCALE GENOMIC DNA]</scope>
    <source>
        <strain evidence="9 10">PWU37</strain>
    </source>
</reference>
<sequence>MEPLPLYEKSLPDDKFLNALANAYRLQEAIISTTELAVISTDIHGTITSFNRAAELLLGYAADDVMDRVSIVTFHDTQEILHRATILSDELNKTISPGFEVFVARLQDKKNAERSEWTYVRKDGIVFPVSISVTALWDEKNDRIGYAFIATDISMQKRVEEEFRQVSNENERVFSYTVNLNVIAGFDGYFKKLSPAWADKLGWTLEELKSRPFTDFVHGDDIGATQETMRYIRGGNHINTFENRYRCKDGSYRWLLWSSSTDVERQLIFASAIDITDRKKSEEELIRSKNHLEIVASELQEQNRALDEFAHIISHNLRSPIGNIKALIGLLNEQSGIDEYKMIFEKLKNVSGNLSETMNELMETLKVKKNTEVEYTDIRFKDMLDKVIQSLEGELIQSEATVTFDFNVAPTIGYSKTYLESIFQNLLSNAVKYRSPDRRPEIHVSSNIVDGKTELRVRDNGLGIDLQKFGDKLFGLHKTFHENKEARGVGLFLTKTQIEAMGGAVTAESEVNKGTTFIIRF</sequence>
<feature type="domain" description="Histidine kinase" evidence="6">
    <location>
        <begin position="312"/>
        <end position="521"/>
    </location>
</feature>
<dbReference type="Gene3D" id="3.30.450.20">
    <property type="entry name" value="PAS domain"/>
    <property type="match status" value="2"/>
</dbReference>
<evidence type="ECO:0000313" key="10">
    <source>
        <dbReference type="Proteomes" id="UP001319180"/>
    </source>
</evidence>
<accession>A0AAP2DB43</accession>
<comment type="caution">
    <text evidence="9">The sequence shown here is derived from an EMBL/GenBank/DDBJ whole genome shotgun (WGS) entry which is preliminary data.</text>
</comment>
<feature type="domain" description="PAC" evidence="8">
    <location>
        <begin position="113"/>
        <end position="165"/>
    </location>
</feature>
<dbReference type="SMART" id="SM00086">
    <property type="entry name" value="PAC"/>
    <property type="match status" value="2"/>
</dbReference>
<dbReference type="EC" id="2.7.13.3" evidence="2"/>
<organism evidence="9 10">
    <name type="scientific">Dawidia soli</name>
    <dbReference type="NCBI Taxonomy" id="2782352"/>
    <lineage>
        <taxon>Bacteria</taxon>
        <taxon>Pseudomonadati</taxon>
        <taxon>Bacteroidota</taxon>
        <taxon>Cytophagia</taxon>
        <taxon>Cytophagales</taxon>
        <taxon>Chryseotaleaceae</taxon>
        <taxon>Dawidia</taxon>
    </lineage>
</organism>
<dbReference type="CDD" id="cd00082">
    <property type="entry name" value="HisKA"/>
    <property type="match status" value="1"/>
</dbReference>
<dbReference type="PROSITE" id="PS50112">
    <property type="entry name" value="PAS"/>
    <property type="match status" value="1"/>
</dbReference>
<dbReference type="PROSITE" id="PS50109">
    <property type="entry name" value="HIS_KIN"/>
    <property type="match status" value="1"/>
</dbReference>
<name>A0AAP2DB43_9BACT</name>
<dbReference type="InterPro" id="IPR003661">
    <property type="entry name" value="HisK_dim/P_dom"/>
</dbReference>
<dbReference type="InterPro" id="IPR000014">
    <property type="entry name" value="PAS"/>
</dbReference>
<dbReference type="Pfam" id="PF13426">
    <property type="entry name" value="PAS_9"/>
    <property type="match status" value="1"/>
</dbReference>
<dbReference type="SUPFAM" id="SSF55874">
    <property type="entry name" value="ATPase domain of HSP90 chaperone/DNA topoisomerase II/histidine kinase"/>
    <property type="match status" value="1"/>
</dbReference>
<dbReference type="GO" id="GO:0000155">
    <property type="term" value="F:phosphorelay sensor kinase activity"/>
    <property type="evidence" value="ECO:0007669"/>
    <property type="project" value="InterPro"/>
</dbReference>
<dbReference type="PANTHER" id="PTHR43304:SF1">
    <property type="entry name" value="PAC DOMAIN-CONTAINING PROTEIN"/>
    <property type="match status" value="1"/>
</dbReference>
<dbReference type="SMART" id="SM00387">
    <property type="entry name" value="HATPase_c"/>
    <property type="match status" value="1"/>
</dbReference>
<dbReference type="InterPro" id="IPR005467">
    <property type="entry name" value="His_kinase_dom"/>
</dbReference>
<dbReference type="InterPro" id="IPR035965">
    <property type="entry name" value="PAS-like_dom_sf"/>
</dbReference>
<keyword evidence="5 9" id="KW-0418">Kinase</keyword>
<evidence type="ECO:0000259" key="8">
    <source>
        <dbReference type="PROSITE" id="PS50113"/>
    </source>
</evidence>
<dbReference type="EMBL" id="JAHESC010000030">
    <property type="protein sequence ID" value="MBT1688756.1"/>
    <property type="molecule type" value="Genomic_DNA"/>
</dbReference>
<dbReference type="SUPFAM" id="SSF47384">
    <property type="entry name" value="Homodimeric domain of signal transducing histidine kinase"/>
    <property type="match status" value="1"/>
</dbReference>
<evidence type="ECO:0000256" key="1">
    <source>
        <dbReference type="ARBA" id="ARBA00000085"/>
    </source>
</evidence>
<dbReference type="NCBIfam" id="TIGR00229">
    <property type="entry name" value="sensory_box"/>
    <property type="match status" value="3"/>
</dbReference>
<dbReference type="InterPro" id="IPR000700">
    <property type="entry name" value="PAS-assoc_C"/>
</dbReference>
<keyword evidence="10" id="KW-1185">Reference proteome</keyword>
<dbReference type="Pfam" id="PF02518">
    <property type="entry name" value="HATPase_c"/>
    <property type="match status" value="1"/>
</dbReference>
<dbReference type="RefSeq" id="WP_254091980.1">
    <property type="nucleotide sequence ID" value="NZ_JAHESC010000030.1"/>
</dbReference>
<dbReference type="InterPro" id="IPR001610">
    <property type="entry name" value="PAC"/>
</dbReference>
<evidence type="ECO:0000256" key="2">
    <source>
        <dbReference type="ARBA" id="ARBA00012438"/>
    </source>
</evidence>
<protein>
    <recommendedName>
        <fullName evidence="2">histidine kinase</fullName>
        <ecNumber evidence="2">2.7.13.3</ecNumber>
    </recommendedName>
</protein>
<dbReference type="Gene3D" id="3.30.565.10">
    <property type="entry name" value="Histidine kinase-like ATPase, C-terminal domain"/>
    <property type="match status" value="1"/>
</dbReference>
<dbReference type="SUPFAM" id="SSF55785">
    <property type="entry name" value="PYP-like sensor domain (PAS domain)"/>
    <property type="match status" value="2"/>
</dbReference>
<dbReference type="InterPro" id="IPR013655">
    <property type="entry name" value="PAS_fold_3"/>
</dbReference>
<dbReference type="InterPro" id="IPR036890">
    <property type="entry name" value="HATPase_C_sf"/>
</dbReference>
<dbReference type="InterPro" id="IPR004358">
    <property type="entry name" value="Sig_transdc_His_kin-like_C"/>
</dbReference>
<dbReference type="PANTHER" id="PTHR43304">
    <property type="entry name" value="PHYTOCHROME-LIKE PROTEIN CPH1"/>
    <property type="match status" value="1"/>
</dbReference>
<dbReference type="InterPro" id="IPR036097">
    <property type="entry name" value="HisK_dim/P_sf"/>
</dbReference>
<dbReference type="Proteomes" id="UP001319180">
    <property type="component" value="Unassembled WGS sequence"/>
</dbReference>
<feature type="domain" description="PAC" evidence="8">
    <location>
        <begin position="239"/>
        <end position="287"/>
    </location>
</feature>